<evidence type="ECO:0000256" key="1">
    <source>
        <dbReference type="ARBA" id="ARBA00006607"/>
    </source>
</evidence>
<dbReference type="InterPro" id="IPR027409">
    <property type="entry name" value="GroEL-like_apical_dom_sf"/>
</dbReference>
<accession>A0A7Z0SDS4</accession>
<comment type="function">
    <text evidence="8">Together with its co-chaperonin GroES, plays an essential role in assisting protein folding. The GroEL-GroES system forms a nano-cage that allows encapsulation of the non-native substrate proteins and provides a physical environment optimized to promote and accelerate protein folding.</text>
</comment>
<dbReference type="Pfam" id="PF00118">
    <property type="entry name" value="Cpn60_TCP1"/>
    <property type="match status" value="1"/>
</dbReference>
<comment type="caution">
    <text evidence="9">The sequence shown here is derived from an EMBL/GenBank/DDBJ whole genome shotgun (WGS) entry which is preliminary data.</text>
</comment>
<dbReference type="InterPro" id="IPR001844">
    <property type="entry name" value="Cpn60/GroEL"/>
</dbReference>
<evidence type="ECO:0000256" key="2">
    <source>
        <dbReference type="ARBA" id="ARBA00022490"/>
    </source>
</evidence>
<dbReference type="Proteomes" id="UP000537890">
    <property type="component" value="Unassembled WGS sequence"/>
</dbReference>
<reference evidence="9 10" key="1">
    <citation type="submission" date="2020-05" db="EMBL/GenBank/DDBJ databases">
        <title>Horizontal transmission and recombination maintain forever young bacterial symbiont genomes.</title>
        <authorList>
            <person name="Russell S.L."/>
            <person name="Pepper-Tunick E."/>
            <person name="Svedberg J."/>
            <person name="Byrne A."/>
            <person name="Ruelas Castillo J."/>
            <person name="Vollmers C."/>
            <person name="Beinart R.A."/>
            <person name="Corbett-Detig R."/>
        </authorList>
    </citation>
    <scope>NUCLEOTIDE SEQUENCE [LARGE SCALE GENOMIC DNA]</scope>
    <source>
        <strain evidence="9">4727-3</strain>
    </source>
</reference>
<dbReference type="SUPFAM" id="SSF52029">
    <property type="entry name" value="GroEL apical domain-like"/>
    <property type="match status" value="1"/>
</dbReference>
<gene>
    <name evidence="9" type="ORF">H0A75_06265</name>
</gene>
<dbReference type="FunFam" id="3.50.7.10:FF:000001">
    <property type="entry name" value="60 kDa chaperonin"/>
    <property type="match status" value="1"/>
</dbReference>
<evidence type="ECO:0000256" key="4">
    <source>
        <dbReference type="ARBA" id="ARBA00022840"/>
    </source>
</evidence>
<comment type="similarity">
    <text evidence="1 7">Belongs to the chaperonin (HSP60) family.</text>
</comment>
<dbReference type="SUPFAM" id="SSF54849">
    <property type="entry name" value="GroEL-intermediate domain like"/>
    <property type="match status" value="1"/>
</dbReference>
<dbReference type="Gene3D" id="3.50.7.10">
    <property type="entry name" value="GroEL"/>
    <property type="match status" value="1"/>
</dbReference>
<organism evidence="9 10">
    <name type="scientific">Candidatus Methanofishera endochildressiae</name>
    <dbReference type="NCBI Taxonomy" id="2738884"/>
    <lineage>
        <taxon>Bacteria</taxon>
        <taxon>Pseudomonadati</taxon>
        <taxon>Pseudomonadota</taxon>
        <taxon>Gammaproteobacteria</taxon>
        <taxon>Candidatus Methanofishera</taxon>
    </lineage>
</organism>
<keyword evidence="6" id="KW-0413">Isomerase</keyword>
<dbReference type="GO" id="GO:0005524">
    <property type="term" value="F:ATP binding"/>
    <property type="evidence" value="ECO:0007669"/>
    <property type="project" value="UniProtKB-KW"/>
</dbReference>
<name>A0A7Z0SDS4_9GAMM</name>
<evidence type="ECO:0000313" key="9">
    <source>
        <dbReference type="EMBL" id="NYT47226.1"/>
    </source>
</evidence>
<dbReference type="AlphaFoldDB" id="A0A7Z0SDS4"/>
<dbReference type="EMBL" id="JACCHS010000107">
    <property type="protein sequence ID" value="NYT47226.1"/>
    <property type="molecule type" value="Genomic_DNA"/>
</dbReference>
<keyword evidence="5" id="KW-0143">Chaperone</keyword>
<dbReference type="PANTHER" id="PTHR45633">
    <property type="entry name" value="60 KDA HEAT SHOCK PROTEIN, MITOCHONDRIAL"/>
    <property type="match status" value="1"/>
</dbReference>
<evidence type="ECO:0000313" key="10">
    <source>
        <dbReference type="Proteomes" id="UP000537890"/>
    </source>
</evidence>
<keyword evidence="4" id="KW-0067">ATP-binding</keyword>
<comment type="subunit">
    <text evidence="8">Forms a cylinder of 14 subunits composed of two heptameric rings stacked back-to-back. Interacts with the co-chaperonin GroES.</text>
</comment>
<dbReference type="GO" id="GO:0140662">
    <property type="term" value="F:ATP-dependent protein folding chaperone"/>
    <property type="evidence" value="ECO:0007669"/>
    <property type="project" value="InterPro"/>
</dbReference>
<evidence type="ECO:0000256" key="5">
    <source>
        <dbReference type="ARBA" id="ARBA00023186"/>
    </source>
</evidence>
<sequence>MHPIQLKHGMDVAVAVVEKKLQENAVMNINDQWIEKIAAIVTKDEPGVGALLAEAFNKLGVQGQLNFQLGNGREDVLEVVDGIQYEQGYLSPYFITDKERSEAILDNPYILMYDREIDDLMDLVPILEQVNEQGRSLLIVAEDVVDKALTGLLLNNVRGIFKVAAIKPPGFGDKRANRFKDLALMTGGVAILEDVMSCKLEHVTLDQLGQARRVVITEESVTIIGAKGDQVAIDQKFSKLRQEAEVIMQKKPGDGSPSGNKHDFEELEERLAILAGKKRCFGK</sequence>
<evidence type="ECO:0000256" key="6">
    <source>
        <dbReference type="ARBA" id="ARBA00023235"/>
    </source>
</evidence>
<protein>
    <recommendedName>
        <fullName evidence="8">60 kDa chaperonin</fullName>
    </recommendedName>
</protein>
<dbReference type="GO" id="GO:0016853">
    <property type="term" value="F:isomerase activity"/>
    <property type="evidence" value="ECO:0007669"/>
    <property type="project" value="UniProtKB-KW"/>
</dbReference>
<dbReference type="PRINTS" id="PR00298">
    <property type="entry name" value="CHAPERONIN60"/>
</dbReference>
<dbReference type="InterPro" id="IPR002423">
    <property type="entry name" value="Cpn60/GroEL/TCP-1"/>
</dbReference>
<proteinExistence type="inferred from homology"/>
<keyword evidence="2" id="KW-0963">Cytoplasm</keyword>
<evidence type="ECO:0000256" key="3">
    <source>
        <dbReference type="ARBA" id="ARBA00022741"/>
    </source>
</evidence>
<dbReference type="GO" id="GO:0042026">
    <property type="term" value="P:protein refolding"/>
    <property type="evidence" value="ECO:0007669"/>
    <property type="project" value="InterPro"/>
</dbReference>
<keyword evidence="3" id="KW-0547">Nucleotide-binding</keyword>
<dbReference type="InterPro" id="IPR027410">
    <property type="entry name" value="TCP-1-like_intermed_sf"/>
</dbReference>
<evidence type="ECO:0000256" key="8">
    <source>
        <dbReference type="RuleBase" id="RU000419"/>
    </source>
</evidence>
<evidence type="ECO:0000256" key="7">
    <source>
        <dbReference type="RuleBase" id="RU000418"/>
    </source>
</evidence>